<evidence type="ECO:0000313" key="4">
    <source>
        <dbReference type="RefSeq" id="XP_023930550.1"/>
    </source>
</evidence>
<sequence length="230" mass="26816">MIKTFDPSKVGHSQDAQGLTHRRLHITKVQRIENPELYHRYAGRRYGFCMEAVRGEIKALHKLRSMRIRQVETQRVVQTLPNLSRKYDLVEEINECYLFHGTKAEAVEGMLMSGPTEKLGQDTGMFGRGIYCAEESTKADQYSDPKNARQTQNLQMIIMRVLLGKVFHCTAIKKYYKPPCMEPNCGRADICTKHPQYDTICGDVEKLFREFVIYDQWQCYPEFLVTYDRT</sequence>
<dbReference type="PANTHER" id="PTHR45740:SF2">
    <property type="entry name" value="POLY [ADP-RIBOSE] POLYMERASE"/>
    <property type="match status" value="1"/>
</dbReference>
<organism evidence="3 4">
    <name type="scientific">Lingula anatina</name>
    <name type="common">Brachiopod</name>
    <name type="synonym">Lingula unguis</name>
    <dbReference type="NCBI Taxonomy" id="7574"/>
    <lineage>
        <taxon>Eukaryota</taxon>
        <taxon>Metazoa</taxon>
        <taxon>Spiralia</taxon>
        <taxon>Lophotrochozoa</taxon>
        <taxon>Brachiopoda</taxon>
        <taxon>Linguliformea</taxon>
        <taxon>Lingulata</taxon>
        <taxon>Lingulida</taxon>
        <taxon>Linguloidea</taxon>
        <taxon>Lingulidae</taxon>
        <taxon>Lingula</taxon>
    </lineage>
</organism>
<dbReference type="SUPFAM" id="SSF56399">
    <property type="entry name" value="ADP-ribosylation"/>
    <property type="match status" value="1"/>
</dbReference>
<dbReference type="GO" id="GO:0003950">
    <property type="term" value="F:NAD+ poly-ADP-ribosyltransferase activity"/>
    <property type="evidence" value="ECO:0007669"/>
    <property type="project" value="UniProtKB-UniRule"/>
</dbReference>
<evidence type="ECO:0000313" key="3">
    <source>
        <dbReference type="Proteomes" id="UP000085678"/>
    </source>
</evidence>
<dbReference type="GO" id="GO:0005634">
    <property type="term" value="C:nucleus"/>
    <property type="evidence" value="ECO:0007669"/>
    <property type="project" value="TreeGrafter"/>
</dbReference>
<evidence type="ECO:0000256" key="1">
    <source>
        <dbReference type="RuleBase" id="RU362114"/>
    </source>
</evidence>
<dbReference type="PANTHER" id="PTHR45740">
    <property type="entry name" value="POLY [ADP-RIBOSE] POLYMERASE"/>
    <property type="match status" value="1"/>
</dbReference>
<dbReference type="OrthoDB" id="411019at2759"/>
<protein>
    <recommendedName>
        <fullName evidence="1">Poly [ADP-ribose] polymerase</fullName>
        <shortName evidence="1">PARP</shortName>
        <ecNumber evidence="1">2.4.2.-</ecNumber>
    </recommendedName>
</protein>
<dbReference type="InterPro" id="IPR051712">
    <property type="entry name" value="ARTD-AVP"/>
</dbReference>
<keyword evidence="1" id="KW-0328">Glycosyltransferase</keyword>
<proteinExistence type="predicted"/>
<evidence type="ECO:0000259" key="2">
    <source>
        <dbReference type="PROSITE" id="PS51059"/>
    </source>
</evidence>
<accession>A0A2R2MK34</accession>
<dbReference type="RefSeq" id="XP_023930550.1">
    <property type="nucleotide sequence ID" value="XM_024074782.1"/>
</dbReference>
<dbReference type="GeneID" id="112041483"/>
<dbReference type="GO" id="GO:1990404">
    <property type="term" value="F:NAD+-protein mono-ADP-ribosyltransferase activity"/>
    <property type="evidence" value="ECO:0007669"/>
    <property type="project" value="TreeGrafter"/>
</dbReference>
<name>A0A2R2MK34_LINAN</name>
<dbReference type="Proteomes" id="UP000085678">
    <property type="component" value="Unplaced"/>
</dbReference>
<keyword evidence="1" id="KW-0520">NAD</keyword>
<dbReference type="Pfam" id="PF00644">
    <property type="entry name" value="PARP"/>
    <property type="match status" value="1"/>
</dbReference>
<dbReference type="EC" id="2.4.2.-" evidence="1"/>
<dbReference type="STRING" id="7574.A0A2R2MK34"/>
<dbReference type="InParanoid" id="A0A2R2MK34"/>
<keyword evidence="3" id="KW-1185">Reference proteome</keyword>
<gene>
    <name evidence="4" type="primary">LOC112041483</name>
</gene>
<dbReference type="AlphaFoldDB" id="A0A2R2MK34"/>
<feature type="domain" description="PARP catalytic" evidence="2">
    <location>
        <begin position="1"/>
        <end position="230"/>
    </location>
</feature>
<keyword evidence="1" id="KW-0808">Transferase</keyword>
<dbReference type="KEGG" id="lak:112041483"/>
<dbReference type="PROSITE" id="PS51059">
    <property type="entry name" value="PARP_CATALYTIC"/>
    <property type="match status" value="1"/>
</dbReference>
<dbReference type="InterPro" id="IPR012317">
    <property type="entry name" value="Poly(ADP-ribose)pol_cat_dom"/>
</dbReference>
<reference evidence="4" key="1">
    <citation type="submission" date="2025-08" db="UniProtKB">
        <authorList>
            <consortium name="RefSeq"/>
        </authorList>
    </citation>
    <scope>IDENTIFICATION</scope>
    <source>
        <tissue evidence="4">Gonads</tissue>
    </source>
</reference>
<dbReference type="Gene3D" id="3.90.228.10">
    <property type="match status" value="1"/>
</dbReference>